<comment type="caution">
    <text evidence="3">The sequence shown here is derived from an EMBL/GenBank/DDBJ whole genome shotgun (WGS) entry which is preliminary data.</text>
</comment>
<dbReference type="InterPro" id="IPR000594">
    <property type="entry name" value="ThiF_NAD_FAD-bd"/>
</dbReference>
<dbReference type="InterPro" id="IPR035985">
    <property type="entry name" value="Ubiquitin-activating_enz"/>
</dbReference>
<evidence type="ECO:0000256" key="1">
    <source>
        <dbReference type="ARBA" id="ARBA00009919"/>
    </source>
</evidence>
<dbReference type="OrthoDB" id="9804286at2"/>
<name>A0A101JUG2_CHLLI</name>
<sequence>MALNDEQRKRFARHLSMDEIGEKGQEKLLHAKVLVAGAGGLGSPAAFYLAAAGIGTLGLADGDRVDLSNLQRQILHTTASAGTPKVSSAAERIHALNPDTRLALHPFHLDEKNAEALIARYDFVIDATDSFKAKFLIAKTCQRAEKPYSHAGITSYYGHTITVQPGKTACYNCIFHETEPAAEADPHLTVPAGPLGPLPGIIGSIQAAEALKHILSIGKGLHNTLLSLDLLTMTFRSIPVNPDPNCPICGKKN</sequence>
<keyword evidence="3" id="KW-0808">Transferase</keyword>
<dbReference type="GO" id="GO:0016779">
    <property type="term" value="F:nucleotidyltransferase activity"/>
    <property type="evidence" value="ECO:0007669"/>
    <property type="project" value="UniProtKB-KW"/>
</dbReference>
<dbReference type="InterPro" id="IPR045886">
    <property type="entry name" value="ThiF/MoeB/HesA"/>
</dbReference>
<protein>
    <submittedName>
        <fullName evidence="3">Adenylyltransferase</fullName>
    </submittedName>
</protein>
<dbReference type="GO" id="GO:0005829">
    <property type="term" value="C:cytosol"/>
    <property type="evidence" value="ECO:0007669"/>
    <property type="project" value="TreeGrafter"/>
</dbReference>
<dbReference type="CDD" id="cd00757">
    <property type="entry name" value="ThiF_MoeB_HesA_family"/>
    <property type="match status" value="1"/>
</dbReference>
<accession>A0A101JUG2</accession>
<dbReference type="EMBL" id="LMBR01000001">
    <property type="protein sequence ID" value="KUL33271.1"/>
    <property type="molecule type" value="Genomic_DNA"/>
</dbReference>
<dbReference type="GO" id="GO:0008641">
    <property type="term" value="F:ubiquitin-like modifier activating enzyme activity"/>
    <property type="evidence" value="ECO:0007669"/>
    <property type="project" value="InterPro"/>
</dbReference>
<evidence type="ECO:0000313" key="4">
    <source>
        <dbReference type="Proteomes" id="UP000053937"/>
    </source>
</evidence>
<keyword evidence="4" id="KW-1185">Reference proteome</keyword>
<evidence type="ECO:0000313" key="3">
    <source>
        <dbReference type="EMBL" id="KUL33271.1"/>
    </source>
</evidence>
<comment type="similarity">
    <text evidence="1">Belongs to the HesA/MoeB/ThiF family.</text>
</comment>
<dbReference type="SUPFAM" id="SSF69572">
    <property type="entry name" value="Activating enzymes of the ubiquitin-like proteins"/>
    <property type="match status" value="1"/>
</dbReference>
<dbReference type="PANTHER" id="PTHR10953">
    <property type="entry name" value="UBIQUITIN-ACTIVATING ENZYME E1"/>
    <property type="match status" value="1"/>
</dbReference>
<gene>
    <name evidence="3" type="ORF">ASB62_00200</name>
</gene>
<feature type="domain" description="THIF-type NAD/FAD binding fold" evidence="2">
    <location>
        <begin position="12"/>
        <end position="247"/>
    </location>
</feature>
<proteinExistence type="inferred from homology"/>
<dbReference type="RefSeq" id="WP_059138084.1">
    <property type="nucleotide sequence ID" value="NZ_LMBR01000001.1"/>
</dbReference>
<dbReference type="Gene3D" id="3.40.50.720">
    <property type="entry name" value="NAD(P)-binding Rossmann-like Domain"/>
    <property type="match status" value="1"/>
</dbReference>
<dbReference type="PANTHER" id="PTHR10953:SF102">
    <property type="entry name" value="ADENYLYLTRANSFERASE AND SULFURTRANSFERASE MOCS3"/>
    <property type="match status" value="1"/>
</dbReference>
<dbReference type="FunFam" id="3.40.50.720:FF:000080">
    <property type="entry name" value="Thiazole biosynthesis adenylyltransferase ThiF"/>
    <property type="match status" value="1"/>
</dbReference>
<keyword evidence="3" id="KW-0548">Nucleotidyltransferase</keyword>
<dbReference type="GO" id="GO:0008146">
    <property type="term" value="F:sulfotransferase activity"/>
    <property type="evidence" value="ECO:0007669"/>
    <property type="project" value="TreeGrafter"/>
</dbReference>
<dbReference type="Pfam" id="PF00899">
    <property type="entry name" value="ThiF"/>
    <property type="match status" value="1"/>
</dbReference>
<dbReference type="Proteomes" id="UP000053937">
    <property type="component" value="Unassembled WGS sequence"/>
</dbReference>
<dbReference type="AlphaFoldDB" id="A0A101JUG2"/>
<evidence type="ECO:0000259" key="2">
    <source>
        <dbReference type="Pfam" id="PF00899"/>
    </source>
</evidence>
<dbReference type="GO" id="GO:0004792">
    <property type="term" value="F:thiosulfate-cyanide sulfurtransferase activity"/>
    <property type="evidence" value="ECO:0007669"/>
    <property type="project" value="TreeGrafter"/>
</dbReference>
<organism evidence="3 4">
    <name type="scientific">Chlorobium limicola</name>
    <dbReference type="NCBI Taxonomy" id="1092"/>
    <lineage>
        <taxon>Bacteria</taxon>
        <taxon>Pseudomonadati</taxon>
        <taxon>Chlorobiota</taxon>
        <taxon>Chlorobiia</taxon>
        <taxon>Chlorobiales</taxon>
        <taxon>Chlorobiaceae</taxon>
        <taxon>Chlorobium/Pelodictyon group</taxon>
        <taxon>Chlorobium</taxon>
    </lineage>
</organism>
<reference evidence="3 4" key="1">
    <citation type="submission" date="2015-10" db="EMBL/GenBank/DDBJ databases">
        <title>Draft Genome Sequence of Chlorobium limicola strain Frasassi Growing under Artificial Lighting in the Frasassi Cave System.</title>
        <authorList>
            <person name="Mansor M."/>
            <person name="Macalady J."/>
        </authorList>
    </citation>
    <scope>NUCLEOTIDE SEQUENCE [LARGE SCALE GENOMIC DNA]</scope>
    <source>
        <strain evidence="3 4">Frasassi</strain>
    </source>
</reference>